<comment type="caution">
    <text evidence="2">The sequence shown here is derived from an EMBL/GenBank/DDBJ whole genome shotgun (WGS) entry which is preliminary data.</text>
</comment>
<proteinExistence type="predicted"/>
<accession>A0A202B263</accession>
<sequence length="263" mass="27795">QLQQGQGASLPPSLPFRQFVAQARLGVGAAEHEAYFRAQLGEVDEPTLPFGLSGTQEDGSRQEEWRTRLPMALADQLRQQARRLGVSVACLAHLAWGQVLARASGRTQVVFGTVLFGRLQGGAGSDRALGLFINTLPLKLEIGAATAREAVKQTQQALTSLLRHEHASLALAQRCSGVAAPQPLFSALLNYRHSSGYEGDAPDWDGVEVLVGEERTNYPLILSVDDLGAGLALTAQTLASVGAARVCAMMETALASLAAALAS</sequence>
<dbReference type="EMBL" id="NHOO01000048">
    <property type="protein sequence ID" value="OVE45541.1"/>
    <property type="molecule type" value="Genomic_DNA"/>
</dbReference>
<evidence type="ECO:0000313" key="2">
    <source>
        <dbReference type="EMBL" id="OVE45541.1"/>
    </source>
</evidence>
<dbReference type="GO" id="GO:0044550">
    <property type="term" value="P:secondary metabolite biosynthetic process"/>
    <property type="evidence" value="ECO:0007669"/>
    <property type="project" value="TreeGrafter"/>
</dbReference>
<dbReference type="AlphaFoldDB" id="A0A202B263"/>
<feature type="non-terminal residue" evidence="2">
    <location>
        <position position="1"/>
    </location>
</feature>
<dbReference type="PANTHER" id="PTHR45527:SF1">
    <property type="entry name" value="FATTY ACID SYNTHASE"/>
    <property type="match status" value="1"/>
</dbReference>
<protein>
    <submittedName>
        <fullName evidence="2">Non-ribosomal peptide synthetase</fullName>
    </submittedName>
</protein>
<dbReference type="GO" id="GO:0043041">
    <property type="term" value="P:amino acid activation for nonribosomal peptide biosynthetic process"/>
    <property type="evidence" value="ECO:0007669"/>
    <property type="project" value="TreeGrafter"/>
</dbReference>
<dbReference type="Gene3D" id="3.30.559.30">
    <property type="entry name" value="Nonribosomal peptide synthetase, condensation domain"/>
    <property type="match status" value="1"/>
</dbReference>
<organism evidence="2 3">
    <name type="scientific">Chromobacterium violaceum</name>
    <dbReference type="NCBI Taxonomy" id="536"/>
    <lineage>
        <taxon>Bacteria</taxon>
        <taxon>Pseudomonadati</taxon>
        <taxon>Pseudomonadota</taxon>
        <taxon>Betaproteobacteria</taxon>
        <taxon>Neisseriales</taxon>
        <taxon>Chromobacteriaceae</taxon>
        <taxon>Chromobacterium</taxon>
    </lineage>
</organism>
<dbReference type="InterPro" id="IPR001242">
    <property type="entry name" value="Condensation_dom"/>
</dbReference>
<reference evidence="2 3" key="1">
    <citation type="submission" date="2017-05" db="EMBL/GenBank/DDBJ databases">
        <title>Chromobacterium violaceum GHPS1 isolated from Hydrocarbon polluted soil in French Guiana display an awesome secondary metabolite arsenal and a battery of drug and heavy-metal-resistance and detoxification of xenobiotics proteins.</title>
        <authorList>
            <person name="Belbahri L."/>
        </authorList>
    </citation>
    <scope>NUCLEOTIDE SEQUENCE [LARGE SCALE GENOMIC DNA]</scope>
    <source>
        <strain evidence="2 3">GHPS1</strain>
    </source>
</reference>
<dbReference type="SUPFAM" id="SSF52777">
    <property type="entry name" value="CoA-dependent acyltransferases"/>
    <property type="match status" value="1"/>
</dbReference>
<dbReference type="Pfam" id="PF00668">
    <property type="entry name" value="Condensation"/>
    <property type="match status" value="1"/>
</dbReference>
<dbReference type="GO" id="GO:0005737">
    <property type="term" value="C:cytoplasm"/>
    <property type="evidence" value="ECO:0007669"/>
    <property type="project" value="TreeGrafter"/>
</dbReference>
<evidence type="ECO:0000313" key="3">
    <source>
        <dbReference type="Proteomes" id="UP000196342"/>
    </source>
</evidence>
<feature type="domain" description="Condensation" evidence="1">
    <location>
        <begin position="1"/>
        <end position="228"/>
    </location>
</feature>
<name>A0A202B263_CHRVL</name>
<dbReference type="PANTHER" id="PTHR45527">
    <property type="entry name" value="NONRIBOSOMAL PEPTIDE SYNTHETASE"/>
    <property type="match status" value="1"/>
</dbReference>
<dbReference type="RefSeq" id="WP_244899192.1">
    <property type="nucleotide sequence ID" value="NZ_NHOO01000048.1"/>
</dbReference>
<evidence type="ECO:0000259" key="1">
    <source>
        <dbReference type="Pfam" id="PF00668"/>
    </source>
</evidence>
<dbReference type="Proteomes" id="UP000196342">
    <property type="component" value="Unassembled WGS sequence"/>
</dbReference>
<feature type="non-terminal residue" evidence="2">
    <location>
        <position position="263"/>
    </location>
</feature>
<keyword evidence="3" id="KW-1185">Reference proteome</keyword>
<dbReference type="GO" id="GO:0031177">
    <property type="term" value="F:phosphopantetheine binding"/>
    <property type="evidence" value="ECO:0007669"/>
    <property type="project" value="TreeGrafter"/>
</dbReference>
<gene>
    <name evidence="2" type="ORF">CBW21_22735</name>
</gene>
<dbReference type="GO" id="GO:0003824">
    <property type="term" value="F:catalytic activity"/>
    <property type="evidence" value="ECO:0007669"/>
    <property type="project" value="InterPro"/>
</dbReference>